<keyword evidence="3" id="KW-1185">Reference proteome</keyword>
<proteinExistence type="predicted"/>
<dbReference type="EMBL" id="VIBQ01000009">
    <property type="protein sequence ID" value="KAB8337292.1"/>
    <property type="molecule type" value="Genomic_DNA"/>
</dbReference>
<evidence type="ECO:0000313" key="2">
    <source>
        <dbReference type="EMBL" id="KAB8337292.1"/>
    </source>
</evidence>
<evidence type="ECO:0000256" key="1">
    <source>
        <dbReference type="SAM" id="MobiDB-lite"/>
    </source>
</evidence>
<dbReference type="AlphaFoldDB" id="A0A5N6KPQ6"/>
<dbReference type="Proteomes" id="UP000327013">
    <property type="component" value="Unassembled WGS sequence"/>
</dbReference>
<feature type="compositionally biased region" description="Polar residues" evidence="1">
    <location>
        <begin position="274"/>
        <end position="295"/>
    </location>
</feature>
<name>A0A5N6KPQ6_9ROSI</name>
<reference evidence="2 3" key="1">
    <citation type="submission" date="2019-06" db="EMBL/GenBank/DDBJ databases">
        <title>A chromosomal-level reference genome of Carpinus fangiana (Coryloideae, Betulaceae).</title>
        <authorList>
            <person name="Yang X."/>
            <person name="Wang Z."/>
            <person name="Zhang L."/>
            <person name="Hao G."/>
            <person name="Liu J."/>
            <person name="Yang Y."/>
        </authorList>
    </citation>
    <scope>NUCLEOTIDE SEQUENCE [LARGE SCALE GENOMIC DNA]</scope>
    <source>
        <strain evidence="2">Cfa_2016G</strain>
        <tissue evidence="2">Leaf</tissue>
    </source>
</reference>
<feature type="region of interest" description="Disordered" evidence="1">
    <location>
        <begin position="253"/>
        <end position="340"/>
    </location>
</feature>
<feature type="region of interest" description="Disordered" evidence="1">
    <location>
        <begin position="1"/>
        <end position="47"/>
    </location>
</feature>
<accession>A0A5N6KPQ6</accession>
<protein>
    <submittedName>
        <fullName evidence="2">Uncharacterized protein</fullName>
    </submittedName>
</protein>
<sequence length="340" mass="37614">MYPCQPLSPSPRVSTKPNWEKATPKLREQPAPRIESMEVPASPSREPAGLILHGMAAPDRSMAREKQSGKFHSEHRARATHGRGADHACRLFDSAKSLLLAKQSFAYARGFIGRALKRQIAAHTRRGRARVPARSFEPAQTAHTVRLLVAPLTVADGRPIVSMAWNEVVAAGTLAREFKTAQEVKTHLGLTESYDHIEIWREYQPWAKRDGATKAVARVCGEEEPFIECPKLAEYDVVSWRLRQIHRALREHWQKEQRQEKDGVGSDNGRTGEASGNPSQPEGKLQSSQPTTQTEGAGIASVSARTKDADEDPVQDPSRASRSALPPGSYDPVTEVYVPR</sequence>
<comment type="caution">
    <text evidence="2">The sequence shown here is derived from an EMBL/GenBank/DDBJ whole genome shotgun (WGS) entry which is preliminary data.</text>
</comment>
<organism evidence="2 3">
    <name type="scientific">Carpinus fangiana</name>
    <dbReference type="NCBI Taxonomy" id="176857"/>
    <lineage>
        <taxon>Eukaryota</taxon>
        <taxon>Viridiplantae</taxon>
        <taxon>Streptophyta</taxon>
        <taxon>Embryophyta</taxon>
        <taxon>Tracheophyta</taxon>
        <taxon>Spermatophyta</taxon>
        <taxon>Magnoliopsida</taxon>
        <taxon>eudicotyledons</taxon>
        <taxon>Gunneridae</taxon>
        <taxon>Pentapetalae</taxon>
        <taxon>rosids</taxon>
        <taxon>fabids</taxon>
        <taxon>Fagales</taxon>
        <taxon>Betulaceae</taxon>
        <taxon>Carpinus</taxon>
    </lineage>
</organism>
<evidence type="ECO:0000313" key="3">
    <source>
        <dbReference type="Proteomes" id="UP000327013"/>
    </source>
</evidence>
<feature type="compositionally biased region" description="Basic and acidic residues" evidence="1">
    <location>
        <begin position="18"/>
        <end position="30"/>
    </location>
</feature>
<gene>
    <name evidence="2" type="ORF">FH972_021593</name>
</gene>
<feature type="compositionally biased region" description="Basic and acidic residues" evidence="1">
    <location>
        <begin position="253"/>
        <end position="264"/>
    </location>
</feature>